<keyword evidence="2" id="KW-1185">Reference proteome</keyword>
<organism evidence="1 2">
    <name type="scientific">Microscilla marina ATCC 23134</name>
    <dbReference type="NCBI Taxonomy" id="313606"/>
    <lineage>
        <taxon>Bacteria</taxon>
        <taxon>Pseudomonadati</taxon>
        <taxon>Bacteroidota</taxon>
        <taxon>Cytophagia</taxon>
        <taxon>Cytophagales</taxon>
        <taxon>Microscillaceae</taxon>
        <taxon>Microscilla</taxon>
    </lineage>
</organism>
<sequence>MEGDIIYYQVLNGKTTRQRVVQNLPTLYSFTVLPPAKVLPQGDLNNAHPRLEKTIVVQDFGLKLPSRTWQVALPPAKVLPQGDLSNAHPRLEKTIVVQDFGLKLPSRTFYPFLSLPQET</sequence>
<proteinExistence type="predicted"/>
<evidence type="ECO:0000313" key="2">
    <source>
        <dbReference type="Proteomes" id="UP000004095"/>
    </source>
</evidence>
<accession>A1ZDN7</accession>
<protein>
    <submittedName>
        <fullName evidence="1">Uncharacterized protein</fullName>
    </submittedName>
</protein>
<dbReference type="EMBL" id="AAWS01000002">
    <property type="protein sequence ID" value="EAY31776.1"/>
    <property type="molecule type" value="Genomic_DNA"/>
</dbReference>
<dbReference type="Proteomes" id="UP000004095">
    <property type="component" value="Unassembled WGS sequence"/>
</dbReference>
<evidence type="ECO:0000313" key="1">
    <source>
        <dbReference type="EMBL" id="EAY31776.1"/>
    </source>
</evidence>
<reference evidence="1 2" key="1">
    <citation type="submission" date="2007-01" db="EMBL/GenBank/DDBJ databases">
        <authorList>
            <person name="Haygood M."/>
            <person name="Podell S."/>
            <person name="Anderson C."/>
            <person name="Hopkinson B."/>
            <person name="Roe K."/>
            <person name="Barbeau K."/>
            <person name="Gaasterland T."/>
            <person name="Ferriera S."/>
            <person name="Johnson J."/>
            <person name="Kravitz S."/>
            <person name="Beeson K."/>
            <person name="Sutton G."/>
            <person name="Rogers Y.-H."/>
            <person name="Friedman R."/>
            <person name="Frazier M."/>
            <person name="Venter J.C."/>
        </authorList>
    </citation>
    <scope>NUCLEOTIDE SEQUENCE [LARGE SCALE GENOMIC DNA]</scope>
    <source>
        <strain evidence="1 2">ATCC 23134</strain>
    </source>
</reference>
<name>A1ZDN7_MICM2</name>
<gene>
    <name evidence="1" type="ORF">M23134_05282</name>
</gene>
<comment type="caution">
    <text evidence="1">The sequence shown here is derived from an EMBL/GenBank/DDBJ whole genome shotgun (WGS) entry which is preliminary data.</text>
</comment>
<dbReference type="AlphaFoldDB" id="A1ZDN7"/>